<dbReference type="Proteomes" id="UP000095705">
    <property type="component" value="Plasmid pACMP1"/>
</dbReference>
<accession>A0A1E5NY12</accession>
<evidence type="ECO:0000313" key="1">
    <source>
        <dbReference type="EMBL" id="OEJ21027.1"/>
    </source>
</evidence>
<dbReference type="AlphaFoldDB" id="A0A1E5NY12"/>
<keyword evidence="2" id="KW-1185">Reference proteome</keyword>
<dbReference type="OrthoDB" id="3360929at2"/>
<reference evidence="1 2" key="1">
    <citation type="submission" date="2016-08" db="EMBL/GenBank/DDBJ databases">
        <title>The complete genome of Streptomyces subrutilus 10-1-1.</title>
        <authorList>
            <person name="Chen X."/>
        </authorList>
    </citation>
    <scope>NUCLEOTIDE SEQUENCE [LARGE SCALE GENOMIC DNA]</scope>
    <source>
        <strain evidence="1 2">10-1-1</strain>
        <plasmid evidence="2">pacmp1</plasmid>
    </source>
</reference>
<dbReference type="RefSeq" id="WP_069917915.1">
    <property type="nucleotide sequence ID" value="NZ_CM007203.1"/>
</dbReference>
<organism evidence="1 2">
    <name type="scientific">Streptomyces subrutilus</name>
    <dbReference type="NCBI Taxonomy" id="36818"/>
    <lineage>
        <taxon>Bacteria</taxon>
        <taxon>Bacillati</taxon>
        <taxon>Actinomycetota</taxon>
        <taxon>Actinomycetes</taxon>
        <taxon>Kitasatosporales</taxon>
        <taxon>Streptomycetaceae</taxon>
        <taxon>Streptomyces</taxon>
    </lineage>
</organism>
<geneLocation type="plasmid" evidence="2">
    <name>pacmp1</name>
</geneLocation>
<keyword evidence="1" id="KW-0614">Plasmid</keyword>
<proteinExistence type="predicted"/>
<protein>
    <submittedName>
        <fullName evidence="1">Uncharacterized protein</fullName>
    </submittedName>
</protein>
<sequence length="330" mass="36847">MPQQTITARDLPTIRAELATWLADPGPLGGPAVWSQHLDSATAAQERQAAADWSVSLRAAQLTYANGDMTGLAASAGLALPAYRLHPEDLPAPHGLIMWENPVISPEAGGDVMSSIAVSWAVHGGGVHIRVWTKREEWFQWMARPEPGMGAMSQDEIRVMRARYPQALVSTCSSYLPFGKVPGWLLSDYQDTTDMSIAELENRARFVVQSEMAERALVTSWLLMGQVLVREEEVQAPKGAAKHIRRLDPNLLTSVRYVTLRHRSIHAERTGQVDGAGVTYRHRWIVSGHWRNHWYPSQQRTRPIWIANHMKGPEGAPILDPDKLVNLLRR</sequence>
<gene>
    <name evidence="1" type="ORF">BGK67_34590</name>
</gene>
<dbReference type="EMBL" id="MEHK01000005">
    <property type="protein sequence ID" value="OEJ21027.1"/>
    <property type="molecule type" value="Genomic_DNA"/>
</dbReference>
<comment type="caution">
    <text evidence="1">The sequence shown here is derived from an EMBL/GenBank/DDBJ whole genome shotgun (WGS) entry which is preliminary data.</text>
</comment>
<name>A0A1E5NY12_9ACTN</name>
<evidence type="ECO:0000313" key="2">
    <source>
        <dbReference type="Proteomes" id="UP000095705"/>
    </source>
</evidence>